<reference evidence="2" key="1">
    <citation type="submission" date="2022-03" db="EMBL/GenBank/DDBJ databases">
        <authorList>
            <person name="Sayadi A."/>
        </authorList>
    </citation>
    <scope>NUCLEOTIDE SEQUENCE</scope>
</reference>
<name>A0A9P0MK23_ACAOB</name>
<evidence type="ECO:0000256" key="1">
    <source>
        <dbReference type="SAM" id="Phobius"/>
    </source>
</evidence>
<keyword evidence="1" id="KW-0812">Transmembrane</keyword>
<accession>A0A9P0MK23</accession>
<protein>
    <submittedName>
        <fullName evidence="2">Uncharacterized protein</fullName>
    </submittedName>
</protein>
<gene>
    <name evidence="2" type="ORF">ACAOBT_LOCUS34194</name>
</gene>
<organism evidence="2 3">
    <name type="scientific">Acanthoscelides obtectus</name>
    <name type="common">Bean weevil</name>
    <name type="synonym">Bruchus obtectus</name>
    <dbReference type="NCBI Taxonomy" id="200917"/>
    <lineage>
        <taxon>Eukaryota</taxon>
        <taxon>Metazoa</taxon>
        <taxon>Ecdysozoa</taxon>
        <taxon>Arthropoda</taxon>
        <taxon>Hexapoda</taxon>
        <taxon>Insecta</taxon>
        <taxon>Pterygota</taxon>
        <taxon>Neoptera</taxon>
        <taxon>Endopterygota</taxon>
        <taxon>Coleoptera</taxon>
        <taxon>Polyphaga</taxon>
        <taxon>Cucujiformia</taxon>
        <taxon>Chrysomeloidea</taxon>
        <taxon>Chrysomelidae</taxon>
        <taxon>Bruchinae</taxon>
        <taxon>Bruchini</taxon>
        <taxon>Acanthoscelides</taxon>
    </lineage>
</organism>
<evidence type="ECO:0000313" key="2">
    <source>
        <dbReference type="EMBL" id="CAH2014551.1"/>
    </source>
</evidence>
<keyword evidence="1" id="KW-1133">Transmembrane helix</keyword>
<dbReference type="Proteomes" id="UP001152888">
    <property type="component" value="Unassembled WGS sequence"/>
</dbReference>
<dbReference type="EMBL" id="CAKOFQ010008516">
    <property type="protein sequence ID" value="CAH2014551.1"/>
    <property type="molecule type" value="Genomic_DNA"/>
</dbReference>
<feature type="transmembrane region" description="Helical" evidence="1">
    <location>
        <begin position="37"/>
        <end position="56"/>
    </location>
</feature>
<keyword evidence="3" id="KW-1185">Reference proteome</keyword>
<dbReference type="AlphaFoldDB" id="A0A9P0MK23"/>
<evidence type="ECO:0000313" key="3">
    <source>
        <dbReference type="Proteomes" id="UP001152888"/>
    </source>
</evidence>
<proteinExistence type="predicted"/>
<sequence length="80" mass="9217">METEEEEEEEPTRLTADSTGIWISLPVSDFVFELLQVSFRSMIVMMICGALEHLFWSMMTRIRVTGTIPHILIVLGHVKH</sequence>
<keyword evidence="1" id="KW-0472">Membrane</keyword>
<comment type="caution">
    <text evidence="2">The sequence shown here is derived from an EMBL/GenBank/DDBJ whole genome shotgun (WGS) entry which is preliminary data.</text>
</comment>